<dbReference type="Proteomes" id="UP000264840">
    <property type="component" value="Unplaced"/>
</dbReference>
<feature type="domain" description="C-type lectin" evidence="2">
    <location>
        <begin position="38"/>
        <end position="152"/>
    </location>
</feature>
<dbReference type="InterPro" id="IPR050111">
    <property type="entry name" value="C-type_lectin/snaclec_domain"/>
</dbReference>
<proteinExistence type="predicted"/>
<accession>A0A3Q2WVD9</accession>
<protein>
    <recommendedName>
        <fullName evidence="2">C-type lectin domain-containing protein</fullName>
    </recommendedName>
</protein>
<dbReference type="STRING" id="8153.ENSHBUP00000030889"/>
<evidence type="ECO:0000313" key="4">
    <source>
        <dbReference type="Proteomes" id="UP000264840"/>
    </source>
</evidence>
<dbReference type="AlphaFoldDB" id="A0A3Q2WVD9"/>
<reference evidence="3" key="2">
    <citation type="submission" date="2025-09" db="UniProtKB">
        <authorList>
            <consortium name="Ensembl"/>
        </authorList>
    </citation>
    <scope>IDENTIFICATION</scope>
</reference>
<dbReference type="PANTHER" id="PTHR22803">
    <property type="entry name" value="MANNOSE, PHOSPHOLIPASE, LECTIN RECEPTOR RELATED"/>
    <property type="match status" value="1"/>
</dbReference>
<dbReference type="Ensembl" id="ENSHBUT00000033335.1">
    <property type="protein sequence ID" value="ENSHBUP00000030889.1"/>
    <property type="gene ID" value="ENSHBUG00000016166.1"/>
</dbReference>
<feature type="region of interest" description="Disordered" evidence="1">
    <location>
        <begin position="1"/>
        <end position="31"/>
    </location>
</feature>
<organism evidence="3 4">
    <name type="scientific">Haplochromis burtoni</name>
    <name type="common">Burton's mouthbrooder</name>
    <name type="synonym">Chromis burtoni</name>
    <dbReference type="NCBI Taxonomy" id="8153"/>
    <lineage>
        <taxon>Eukaryota</taxon>
        <taxon>Metazoa</taxon>
        <taxon>Chordata</taxon>
        <taxon>Craniata</taxon>
        <taxon>Vertebrata</taxon>
        <taxon>Euteleostomi</taxon>
        <taxon>Actinopterygii</taxon>
        <taxon>Neopterygii</taxon>
        <taxon>Teleostei</taxon>
        <taxon>Neoteleostei</taxon>
        <taxon>Acanthomorphata</taxon>
        <taxon>Ovalentaria</taxon>
        <taxon>Cichlomorphae</taxon>
        <taxon>Cichliformes</taxon>
        <taxon>Cichlidae</taxon>
        <taxon>African cichlids</taxon>
        <taxon>Pseudocrenilabrinae</taxon>
        <taxon>Haplochromini</taxon>
        <taxon>Haplochromis</taxon>
    </lineage>
</organism>
<dbReference type="SUPFAM" id="SSF56436">
    <property type="entry name" value="C-type lectin-like"/>
    <property type="match status" value="1"/>
</dbReference>
<keyword evidence="4" id="KW-1185">Reference proteome</keyword>
<dbReference type="InterPro" id="IPR016187">
    <property type="entry name" value="CTDL_fold"/>
</dbReference>
<dbReference type="InterPro" id="IPR016186">
    <property type="entry name" value="C-type_lectin-like/link_sf"/>
</dbReference>
<dbReference type="CDD" id="cd00037">
    <property type="entry name" value="CLECT"/>
    <property type="match status" value="1"/>
</dbReference>
<dbReference type="PROSITE" id="PS50041">
    <property type="entry name" value="C_TYPE_LECTIN_2"/>
    <property type="match status" value="1"/>
</dbReference>
<reference evidence="3" key="1">
    <citation type="submission" date="2025-08" db="UniProtKB">
        <authorList>
            <consortium name="Ensembl"/>
        </authorList>
    </citation>
    <scope>IDENTIFICATION</scope>
</reference>
<dbReference type="SMART" id="SM00034">
    <property type="entry name" value="CLECT"/>
    <property type="match status" value="1"/>
</dbReference>
<evidence type="ECO:0000256" key="1">
    <source>
        <dbReference type="SAM" id="MobiDB-lite"/>
    </source>
</evidence>
<dbReference type="Pfam" id="PF00059">
    <property type="entry name" value="Lectin_C"/>
    <property type="match status" value="1"/>
</dbReference>
<dbReference type="GeneTree" id="ENSGT01070000256736"/>
<evidence type="ECO:0000313" key="3">
    <source>
        <dbReference type="Ensembl" id="ENSHBUP00000030889.1"/>
    </source>
</evidence>
<name>A0A3Q2WVD9_HAPBU</name>
<dbReference type="InterPro" id="IPR001304">
    <property type="entry name" value="C-type_lectin-like"/>
</dbReference>
<dbReference type="Gene3D" id="3.10.100.10">
    <property type="entry name" value="Mannose-Binding Protein A, subunit A"/>
    <property type="match status" value="1"/>
</dbReference>
<evidence type="ECO:0000259" key="2">
    <source>
        <dbReference type="PROSITE" id="PS50041"/>
    </source>
</evidence>
<sequence>MKRGQPLQKAGRMAVGKEGFAEPPNQHGGNCPPEFQEHWGRCFGFFNIPLAWIDAEEYCWSFGANLASIHEWDEYYFVINLMDEMGYNGPAWIGAFDAVRFGDWLWSDGSGTDLLMAPDLLKGWNKWGRCLAIDYPTPKRHPCGERLPFICAFRPGLCY</sequence>